<gene>
    <name evidence="1" type="ORF">S03H2_27876</name>
</gene>
<dbReference type="AlphaFoldDB" id="X1H647"/>
<name>X1H647_9ZZZZ</name>
<dbReference type="SUPFAM" id="SSF50118">
    <property type="entry name" value="Cell growth inhibitor/plasmid maintenance toxic component"/>
    <property type="match status" value="1"/>
</dbReference>
<sequence>MIMPILERGDIYFLQRVTIPTIRGEEEVILDKFTLVLQSGRIFLKAKEVDVVFGTTSPKRMAKNFPTDVIIKKGESDLPRKTKFICSKVYLIPKDHFYGLTKHCTLSEEIMAKIDKALIEGLCINLEPIRKMLELKYEN</sequence>
<organism evidence="1">
    <name type="scientific">marine sediment metagenome</name>
    <dbReference type="NCBI Taxonomy" id="412755"/>
    <lineage>
        <taxon>unclassified sequences</taxon>
        <taxon>metagenomes</taxon>
        <taxon>ecological metagenomes</taxon>
    </lineage>
</organism>
<dbReference type="EMBL" id="BARU01016784">
    <property type="protein sequence ID" value="GAH52525.1"/>
    <property type="molecule type" value="Genomic_DNA"/>
</dbReference>
<dbReference type="Pfam" id="PF02452">
    <property type="entry name" value="PemK_toxin"/>
    <property type="match status" value="1"/>
</dbReference>
<proteinExistence type="predicted"/>
<accession>X1H647</accession>
<evidence type="ECO:0000313" key="1">
    <source>
        <dbReference type="EMBL" id="GAH52525.1"/>
    </source>
</evidence>
<protein>
    <submittedName>
        <fullName evidence="1">Uncharacterized protein</fullName>
    </submittedName>
</protein>
<dbReference type="InterPro" id="IPR003477">
    <property type="entry name" value="PemK-like"/>
</dbReference>
<dbReference type="Gene3D" id="2.30.30.110">
    <property type="match status" value="1"/>
</dbReference>
<comment type="caution">
    <text evidence="1">The sequence shown here is derived from an EMBL/GenBank/DDBJ whole genome shotgun (WGS) entry which is preliminary data.</text>
</comment>
<dbReference type="GO" id="GO:0003677">
    <property type="term" value="F:DNA binding"/>
    <property type="evidence" value="ECO:0007669"/>
    <property type="project" value="InterPro"/>
</dbReference>
<reference evidence="1" key="1">
    <citation type="journal article" date="2014" name="Front. Microbiol.">
        <title>High frequency of phylogenetically diverse reductive dehalogenase-homologous genes in deep subseafloor sedimentary metagenomes.</title>
        <authorList>
            <person name="Kawai M."/>
            <person name="Futagami T."/>
            <person name="Toyoda A."/>
            <person name="Takaki Y."/>
            <person name="Nishi S."/>
            <person name="Hori S."/>
            <person name="Arai W."/>
            <person name="Tsubouchi T."/>
            <person name="Morono Y."/>
            <person name="Uchiyama I."/>
            <person name="Ito T."/>
            <person name="Fujiyama A."/>
            <person name="Inagaki F."/>
            <person name="Takami H."/>
        </authorList>
    </citation>
    <scope>NUCLEOTIDE SEQUENCE</scope>
    <source>
        <strain evidence="1">Expedition CK06-06</strain>
    </source>
</reference>
<dbReference type="InterPro" id="IPR011067">
    <property type="entry name" value="Plasmid_toxin/cell-grow_inhib"/>
</dbReference>